<dbReference type="EMBL" id="AP019835">
    <property type="protein sequence ID" value="BBM49596.1"/>
    <property type="molecule type" value="Genomic_DNA"/>
</dbReference>
<proteinExistence type="predicted"/>
<reference evidence="1 2" key="1">
    <citation type="submission" date="2019-07" db="EMBL/GenBank/DDBJ databases">
        <title>Complete Genome Sequence of Leptotrichia wadei Strain JMUB3934.</title>
        <authorList>
            <person name="Watanabe S."/>
            <person name="Cui L."/>
        </authorList>
    </citation>
    <scope>NUCLEOTIDE SEQUENCE [LARGE SCALE GENOMIC DNA]</scope>
    <source>
        <strain evidence="1 2">JMUB3934</strain>
    </source>
</reference>
<name>A0A510KD48_9FUSO</name>
<evidence type="ECO:0000313" key="1">
    <source>
        <dbReference type="EMBL" id="BBM49596.1"/>
    </source>
</evidence>
<dbReference type="AlphaFoldDB" id="A0A510KD48"/>
<sequence length="50" mass="6023">MFLIITILKLFEIYPKDIEIITYFLIKIKNFTLNDRVKNIGANKFNQIFN</sequence>
<organism evidence="1 2">
    <name type="scientific">Leptotrichia wadei</name>
    <dbReference type="NCBI Taxonomy" id="157687"/>
    <lineage>
        <taxon>Bacteria</taxon>
        <taxon>Fusobacteriati</taxon>
        <taxon>Fusobacteriota</taxon>
        <taxon>Fusobacteriia</taxon>
        <taxon>Fusobacteriales</taxon>
        <taxon>Leptotrichiaceae</taxon>
        <taxon>Leptotrichia</taxon>
    </lineage>
</organism>
<evidence type="ECO:0000313" key="2">
    <source>
        <dbReference type="Proteomes" id="UP000321501"/>
    </source>
</evidence>
<protein>
    <submittedName>
        <fullName evidence="1">Uncharacterized protein</fullName>
    </submittedName>
</protein>
<accession>A0A510KD48</accession>
<dbReference type="Proteomes" id="UP000321501">
    <property type="component" value="Chromosome"/>
</dbReference>
<gene>
    <name evidence="1" type="ORF">JMUB3934_0891</name>
</gene>